<evidence type="ECO:0000313" key="15">
    <source>
        <dbReference type="Proteomes" id="UP000078544"/>
    </source>
</evidence>
<dbReference type="Proteomes" id="UP000078544">
    <property type="component" value="Unassembled WGS sequence"/>
</dbReference>
<feature type="domain" description="Fringe-like glycosyltransferase" evidence="13">
    <location>
        <begin position="210"/>
        <end position="284"/>
    </location>
</feature>
<proteinExistence type="inferred from homology"/>
<evidence type="ECO:0000256" key="2">
    <source>
        <dbReference type="ARBA" id="ARBA00004922"/>
    </source>
</evidence>
<sequence>MPNILDKQIWPSSPTFGSMASPRIFPRRNVVVIIAVFSLVGLLMLTTNNMGQICEDGRYCNISELRKKLGPKLPSESDLADNNTTAFDAPAKQKTSQPSAIDHECALFPNTSSVLTVMKTGASEAYSKIPTQLMTNLKCLPDFLLFSDMAQSIAGFSIHDSLDTVIDSVKQTNQDFELYHRQKQCPVDQEQCNKHHDVASQGWNLDKYKNIHMAEKTYQMRPGYDWYLFVDADTYVAYPTLMEWLKVLDPSKEHYIGSVAYLGSLPFGHGGSGYLLSRATMHAMFHGKTGVANKFDEPVQHTCCGDAMFSQALKDETGVEVVNAWPVINGEKPHTLPYGEDEWCQPIVTMHHTVAEDISDLYAFEVERKFSKPLRIKDLYHRFMAPHMIESRPDWDNLSGDVYYLNVTANHDEGDIARAKKDGLSEQEANAHQSFDDCKKACLSLSNCFQFRFQNGICGIAHKFKHGRPTKKGDDDSKRYMSGWNIEKIKSWIQEQGDCKQHFKWPVKDSWTR</sequence>
<evidence type="ECO:0000256" key="6">
    <source>
        <dbReference type="ARBA" id="ARBA00022679"/>
    </source>
</evidence>
<dbReference type="AlphaFoldDB" id="A0A166V3C4"/>
<evidence type="ECO:0000256" key="7">
    <source>
        <dbReference type="ARBA" id="ARBA00022692"/>
    </source>
</evidence>
<evidence type="ECO:0000313" key="14">
    <source>
        <dbReference type="EMBL" id="OAA33230.1"/>
    </source>
</evidence>
<dbReference type="EC" id="2.4.1.122" evidence="4"/>
<dbReference type="FunFam" id="3.90.550.50:FF:000039">
    <property type="entry name" value="WGS project CABT00000000 data, contig 2.9"/>
    <property type="match status" value="1"/>
</dbReference>
<dbReference type="OrthoDB" id="414175at2759"/>
<evidence type="ECO:0000256" key="10">
    <source>
        <dbReference type="ARBA" id="ARBA00022989"/>
    </source>
</evidence>
<dbReference type="Gene3D" id="3.90.550.50">
    <property type="match status" value="1"/>
</dbReference>
<keyword evidence="15" id="KW-1185">Reference proteome</keyword>
<keyword evidence="9" id="KW-0735">Signal-anchor</keyword>
<evidence type="ECO:0000256" key="5">
    <source>
        <dbReference type="ARBA" id="ARBA00022676"/>
    </source>
</evidence>
<dbReference type="InterPro" id="IPR003378">
    <property type="entry name" value="Fringe-like_glycosylTrfase"/>
</dbReference>
<evidence type="ECO:0000259" key="13">
    <source>
        <dbReference type="Pfam" id="PF02434"/>
    </source>
</evidence>
<evidence type="ECO:0000256" key="1">
    <source>
        <dbReference type="ARBA" id="ARBA00004606"/>
    </source>
</evidence>
<evidence type="ECO:0000256" key="3">
    <source>
        <dbReference type="ARBA" id="ARBA00006462"/>
    </source>
</evidence>
<keyword evidence="5" id="KW-0328">Glycosyltransferase</keyword>
<gene>
    <name evidence="14" type="ORF">AAL_00695</name>
</gene>
<dbReference type="STRING" id="1081109.A0A166V3C4"/>
<dbReference type="GO" id="GO:0016020">
    <property type="term" value="C:membrane"/>
    <property type="evidence" value="ECO:0007669"/>
    <property type="project" value="UniProtKB-SubCell"/>
</dbReference>
<keyword evidence="7 12" id="KW-0812">Transmembrane</keyword>
<keyword evidence="11 12" id="KW-0472">Membrane</keyword>
<evidence type="ECO:0000256" key="8">
    <source>
        <dbReference type="ARBA" id="ARBA00022741"/>
    </source>
</evidence>
<dbReference type="Pfam" id="PF02434">
    <property type="entry name" value="Fringe"/>
    <property type="match status" value="1"/>
</dbReference>
<keyword evidence="8" id="KW-0547">Nucleotide-binding</keyword>
<evidence type="ECO:0000256" key="11">
    <source>
        <dbReference type="ARBA" id="ARBA00023136"/>
    </source>
</evidence>
<reference evidence="14 15" key="1">
    <citation type="journal article" date="2016" name="Genome Biol. Evol.">
        <title>Divergent and convergent evolution of fungal pathogenicity.</title>
        <authorList>
            <person name="Shang Y."/>
            <person name="Xiao G."/>
            <person name="Zheng P."/>
            <person name="Cen K."/>
            <person name="Zhan S."/>
            <person name="Wang C."/>
        </authorList>
    </citation>
    <scope>NUCLEOTIDE SEQUENCE [LARGE SCALE GENOMIC DNA]</scope>
    <source>
        <strain evidence="14 15">RCEF 2490</strain>
    </source>
</reference>
<keyword evidence="10 12" id="KW-1133">Transmembrane helix</keyword>
<comment type="subcellular location">
    <subcellularLocation>
        <location evidence="1">Membrane</location>
        <topology evidence="1">Single-pass type II membrane protein</topology>
    </subcellularLocation>
</comment>
<dbReference type="EMBL" id="AZGY01000001">
    <property type="protein sequence ID" value="OAA33230.1"/>
    <property type="molecule type" value="Genomic_DNA"/>
</dbReference>
<organism evidence="14 15">
    <name type="scientific">Moelleriella libera RCEF 2490</name>
    <dbReference type="NCBI Taxonomy" id="1081109"/>
    <lineage>
        <taxon>Eukaryota</taxon>
        <taxon>Fungi</taxon>
        <taxon>Dikarya</taxon>
        <taxon>Ascomycota</taxon>
        <taxon>Pezizomycotina</taxon>
        <taxon>Sordariomycetes</taxon>
        <taxon>Hypocreomycetidae</taxon>
        <taxon>Hypocreales</taxon>
        <taxon>Clavicipitaceae</taxon>
        <taxon>Moelleriella</taxon>
    </lineage>
</organism>
<name>A0A166V3C4_9HYPO</name>
<comment type="pathway">
    <text evidence="2">Protein modification; protein glycosylation.</text>
</comment>
<dbReference type="GO" id="GO:0016263">
    <property type="term" value="F:glycoprotein-N-acetylgalactosamine 3-beta-galactosyltransferase activity"/>
    <property type="evidence" value="ECO:0007669"/>
    <property type="project" value="UniProtKB-EC"/>
</dbReference>
<comment type="caution">
    <text evidence="14">The sequence shown here is derived from an EMBL/GenBank/DDBJ whole genome shotgun (WGS) entry which is preliminary data.</text>
</comment>
<comment type="similarity">
    <text evidence="3">Belongs to the glycosyltransferase 31 family. Beta3-Gal-T subfamily.</text>
</comment>
<evidence type="ECO:0000256" key="12">
    <source>
        <dbReference type="SAM" id="Phobius"/>
    </source>
</evidence>
<dbReference type="GO" id="GO:0000166">
    <property type="term" value="F:nucleotide binding"/>
    <property type="evidence" value="ECO:0007669"/>
    <property type="project" value="UniProtKB-KW"/>
</dbReference>
<dbReference type="InterPro" id="IPR026050">
    <property type="entry name" value="C1GALT1/C1GALT1_chp1"/>
</dbReference>
<dbReference type="PANTHER" id="PTHR23033:SF40">
    <property type="entry name" value="APPLE DOMAIN-CONTAINING PROTEIN"/>
    <property type="match status" value="1"/>
</dbReference>
<protein>
    <recommendedName>
        <fullName evidence="4">N-acetylgalactosaminide beta-1,3-galactosyltransferase</fullName>
        <ecNumber evidence="4">2.4.1.122</ecNumber>
    </recommendedName>
</protein>
<evidence type="ECO:0000256" key="4">
    <source>
        <dbReference type="ARBA" id="ARBA00012557"/>
    </source>
</evidence>
<accession>A0A166V3C4</accession>
<evidence type="ECO:0000256" key="9">
    <source>
        <dbReference type="ARBA" id="ARBA00022968"/>
    </source>
</evidence>
<keyword evidence="6" id="KW-0808">Transferase</keyword>
<feature type="transmembrane region" description="Helical" evidence="12">
    <location>
        <begin position="29"/>
        <end position="46"/>
    </location>
</feature>
<dbReference type="PANTHER" id="PTHR23033">
    <property type="entry name" value="BETA1,3-GALACTOSYLTRANSFERASE"/>
    <property type="match status" value="1"/>
</dbReference>